<dbReference type="SUPFAM" id="SSF47240">
    <property type="entry name" value="Ferritin-like"/>
    <property type="match status" value="1"/>
</dbReference>
<accession>A0ABT5BFK0</accession>
<dbReference type="InterPro" id="IPR009078">
    <property type="entry name" value="Ferritin-like_SF"/>
</dbReference>
<gene>
    <name evidence="1" type="ORF">POL58_32410</name>
</gene>
<dbReference type="EMBL" id="JAQNDN010000019">
    <property type="protein sequence ID" value="MDC0672498.1"/>
    <property type="molecule type" value="Genomic_DNA"/>
</dbReference>
<comment type="caution">
    <text evidence="1">The sequence shown here is derived from an EMBL/GenBank/DDBJ whole genome shotgun (WGS) entry which is preliminary data.</text>
</comment>
<keyword evidence="2" id="KW-1185">Reference proteome</keyword>
<dbReference type="CDD" id="cd00657">
    <property type="entry name" value="Ferritin_like"/>
    <property type="match status" value="1"/>
</dbReference>
<evidence type="ECO:0000313" key="1">
    <source>
        <dbReference type="EMBL" id="MDC0672498.1"/>
    </source>
</evidence>
<proteinExistence type="predicted"/>
<sequence>MLSASHLDLRAEAQQRRPAIAVPQALAPAVVGTWRARMVNEHGSSHVFAQLADQLAALGWASDAAEANSFAAEEREHGRLCGAVVEAAGGEARAPCAAPSVLPAHADTTPRAAALRNVISICCLSETVAVALIGAERLEMPDGPLRELLSQILGDEVGHARFGWRLLAREAGALTPAERAALAIYLPLAFAHLEAHELAHLPVGASWPEDAAQYGLCAGADARALFFDTVDQVIIPGLEAHGLPAADAWKARHA</sequence>
<dbReference type="RefSeq" id="WP_272004283.1">
    <property type="nucleotide sequence ID" value="NZ_JAQNDN010000019.1"/>
</dbReference>
<protein>
    <submittedName>
        <fullName evidence="1">Ferritin-like domain-containing protein</fullName>
    </submittedName>
</protein>
<evidence type="ECO:0000313" key="2">
    <source>
        <dbReference type="Proteomes" id="UP001217838"/>
    </source>
</evidence>
<organism evidence="1 2">
    <name type="scientific">Nannocystis radixulma</name>
    <dbReference type="NCBI Taxonomy" id="2995305"/>
    <lineage>
        <taxon>Bacteria</taxon>
        <taxon>Pseudomonadati</taxon>
        <taxon>Myxococcota</taxon>
        <taxon>Polyangia</taxon>
        <taxon>Nannocystales</taxon>
        <taxon>Nannocystaceae</taxon>
        <taxon>Nannocystis</taxon>
    </lineage>
</organism>
<dbReference type="Proteomes" id="UP001217838">
    <property type="component" value="Unassembled WGS sequence"/>
</dbReference>
<name>A0ABT5BFK0_9BACT</name>
<reference evidence="1 2" key="1">
    <citation type="submission" date="2022-11" db="EMBL/GenBank/DDBJ databases">
        <title>Minimal conservation of predation-associated metabolite biosynthetic gene clusters underscores biosynthetic potential of Myxococcota including descriptions for ten novel species: Archangium lansinium sp. nov., Myxococcus landrumus sp. nov., Nannocystis bai.</title>
        <authorList>
            <person name="Ahearne A."/>
            <person name="Stevens C."/>
            <person name="Dowd S."/>
        </authorList>
    </citation>
    <scope>NUCLEOTIDE SEQUENCE [LARGE SCALE GENOMIC DNA]</scope>
    <source>
        <strain evidence="1 2">NCELM</strain>
    </source>
</reference>